<keyword evidence="2" id="KW-1185">Reference proteome</keyword>
<comment type="caution">
    <text evidence="1">The sequence shown here is derived from an EMBL/GenBank/DDBJ whole genome shotgun (WGS) entry which is preliminary data.</text>
</comment>
<accession>A0A8J1UTE7</accession>
<name>A0A8J1UTE7_OWEFU</name>
<dbReference type="EMBL" id="CAIIXF020000003">
    <property type="protein sequence ID" value="CAH1778509.1"/>
    <property type="molecule type" value="Genomic_DNA"/>
</dbReference>
<feature type="non-terminal residue" evidence="1">
    <location>
        <position position="107"/>
    </location>
</feature>
<evidence type="ECO:0000313" key="2">
    <source>
        <dbReference type="Proteomes" id="UP000749559"/>
    </source>
</evidence>
<dbReference type="Proteomes" id="UP000749559">
    <property type="component" value="Unassembled WGS sequence"/>
</dbReference>
<protein>
    <submittedName>
        <fullName evidence="1">Uncharacterized protein</fullName>
    </submittedName>
</protein>
<proteinExistence type="predicted"/>
<sequence>NGGLEFSALLDFFPVTLCSISSSSVKEMAYQSFFEGSFSELGGNSCTFGISLEWHRRKQLATGPREDKLFISWDIPCIQNLPMHNPYVLNVHFCLTYKFIKHIKGYT</sequence>
<organism evidence="1 2">
    <name type="scientific">Owenia fusiformis</name>
    <name type="common">Polychaete worm</name>
    <dbReference type="NCBI Taxonomy" id="6347"/>
    <lineage>
        <taxon>Eukaryota</taxon>
        <taxon>Metazoa</taxon>
        <taxon>Spiralia</taxon>
        <taxon>Lophotrochozoa</taxon>
        <taxon>Annelida</taxon>
        <taxon>Polychaeta</taxon>
        <taxon>Sedentaria</taxon>
        <taxon>Canalipalpata</taxon>
        <taxon>Sabellida</taxon>
        <taxon>Oweniida</taxon>
        <taxon>Oweniidae</taxon>
        <taxon>Owenia</taxon>
    </lineage>
</organism>
<feature type="non-terminal residue" evidence="1">
    <location>
        <position position="1"/>
    </location>
</feature>
<gene>
    <name evidence="1" type="ORF">OFUS_LOCUS5418</name>
</gene>
<dbReference type="AlphaFoldDB" id="A0A8J1UTE7"/>
<reference evidence="1" key="1">
    <citation type="submission" date="2022-03" db="EMBL/GenBank/DDBJ databases">
        <authorList>
            <person name="Martin C."/>
        </authorList>
    </citation>
    <scope>NUCLEOTIDE SEQUENCE</scope>
</reference>
<evidence type="ECO:0000313" key="1">
    <source>
        <dbReference type="EMBL" id="CAH1778509.1"/>
    </source>
</evidence>